<accession>A0ABW7NEZ0</accession>
<reference evidence="8 9" key="1">
    <citation type="journal article" date="2013" name="Int. J. Syst. Evol. Microbiol.">
        <title>Marinoscillum luteum sp. nov., isolated from marine sediment.</title>
        <authorList>
            <person name="Cha I.T."/>
            <person name="Park S.J."/>
            <person name="Kim S.J."/>
            <person name="Kim J.G."/>
            <person name="Jung M.Y."/>
            <person name="Shin K.S."/>
            <person name="Kwon K.K."/>
            <person name="Yang S.H."/>
            <person name="Seo Y.S."/>
            <person name="Rhee S.K."/>
        </authorList>
    </citation>
    <scope>NUCLEOTIDE SEQUENCE [LARGE SCALE GENOMIC DNA]</scope>
    <source>
        <strain evidence="8 9">KCTC 23939</strain>
    </source>
</reference>
<dbReference type="PANTHER" id="PTHR32308">
    <property type="entry name" value="LYASE BETA SUBUNIT, PUTATIVE (AFU_ORTHOLOGUE AFUA_4G13030)-RELATED"/>
    <property type="match status" value="1"/>
</dbReference>
<dbReference type="InterPro" id="IPR005000">
    <property type="entry name" value="Aldolase/citrate-lyase_domain"/>
</dbReference>
<comment type="subcellular location">
    <subcellularLocation>
        <location evidence="2">Cytoplasm</location>
    </subcellularLocation>
</comment>
<dbReference type="Proteomes" id="UP001610063">
    <property type="component" value="Unassembled WGS sequence"/>
</dbReference>
<dbReference type="InterPro" id="IPR040442">
    <property type="entry name" value="Pyrv_kinase-like_dom_sf"/>
</dbReference>
<dbReference type="InterPro" id="IPR023439">
    <property type="entry name" value="Mal_deCO2ase/Cit_lyase_ACP"/>
</dbReference>
<evidence type="ECO:0000256" key="6">
    <source>
        <dbReference type="ARBA" id="ARBA00022842"/>
    </source>
</evidence>
<keyword evidence="5" id="KW-0479">Metal-binding</keyword>
<feature type="domain" description="HpcH/HpaI aldolase/citrate lyase" evidence="7">
    <location>
        <begin position="114"/>
        <end position="327"/>
    </location>
</feature>
<dbReference type="PANTHER" id="PTHR32308:SF0">
    <property type="entry name" value="HPCH_HPAI ALDOLASE_CITRATE LYASE DOMAIN-CONTAINING PROTEIN"/>
    <property type="match status" value="1"/>
</dbReference>
<keyword evidence="3" id="KW-0963">Cytoplasm</keyword>
<comment type="cofactor">
    <cofactor evidence="1">
        <name>Mg(2+)</name>
        <dbReference type="ChEBI" id="CHEBI:18420"/>
    </cofactor>
</comment>
<comment type="caution">
    <text evidence="8">The sequence shown here is derived from an EMBL/GenBank/DDBJ whole genome shotgun (WGS) entry which is preliminary data.</text>
</comment>
<keyword evidence="4" id="KW-0597">Phosphoprotein</keyword>
<keyword evidence="8" id="KW-0456">Lyase</keyword>
<evidence type="ECO:0000256" key="4">
    <source>
        <dbReference type="ARBA" id="ARBA00022553"/>
    </source>
</evidence>
<dbReference type="RefSeq" id="WP_395419331.1">
    <property type="nucleotide sequence ID" value="NZ_JBIPKE010000020.1"/>
</dbReference>
<evidence type="ECO:0000259" key="7">
    <source>
        <dbReference type="Pfam" id="PF03328"/>
    </source>
</evidence>
<dbReference type="SUPFAM" id="SSF51621">
    <property type="entry name" value="Phosphoenolpyruvate/pyruvate domain"/>
    <property type="match status" value="1"/>
</dbReference>
<dbReference type="EMBL" id="JBIPKE010000020">
    <property type="protein sequence ID" value="MFH6985881.1"/>
    <property type="molecule type" value="Genomic_DNA"/>
</dbReference>
<evidence type="ECO:0000256" key="1">
    <source>
        <dbReference type="ARBA" id="ARBA00001946"/>
    </source>
</evidence>
<protein>
    <submittedName>
        <fullName evidence="8">Aldolase/citrate lyase family protein</fullName>
    </submittedName>
</protein>
<dbReference type="Pfam" id="PF06857">
    <property type="entry name" value="ACP"/>
    <property type="match status" value="1"/>
</dbReference>
<evidence type="ECO:0000256" key="3">
    <source>
        <dbReference type="ARBA" id="ARBA00022490"/>
    </source>
</evidence>
<dbReference type="InterPro" id="IPR015813">
    <property type="entry name" value="Pyrv/PenolPyrv_kinase-like_dom"/>
</dbReference>
<name>A0ABW7NEZ0_9BACT</name>
<keyword evidence="9" id="KW-1185">Reference proteome</keyword>
<sequence length="403" mass="44077">MIATAGNNGEKDRSDCLVTLKLVQSGGIRIEVLSKVNALYGEDIRLLCKSILDFFSIEHAVLEVSDKGALPFVMAARVEAAIKQLKPTDEQYLLEMLPESLYHTVADQPRTTRLYLPGNTPSLMINAGIHKPEGVILDLEDAVAFHKKGEARLLVRNALRNLSFMGVERMVRINQIPAGLEDLDYVVPHNVNLVLVPKCESAAQIHSVNERIALIQNKRGTQRPVWLMPIIESALGVLNSFEIAKAAENVVAMAIGLEDYAADMGVNRTNEGVESLFARVQVVHACKAARIQAIDSVFSDVGDMIALKANVQASKALGFEGMGCIHPRQISIIRENFAPNEVEIEAAKKIVKAFKIASEKGLGVVSLGTKMIDAPVVKRAMQTIDLAVALGRLEKNWSDKELE</sequence>
<evidence type="ECO:0000256" key="5">
    <source>
        <dbReference type="ARBA" id="ARBA00022723"/>
    </source>
</evidence>
<evidence type="ECO:0000313" key="8">
    <source>
        <dbReference type="EMBL" id="MFH6985881.1"/>
    </source>
</evidence>
<dbReference type="Gene3D" id="3.20.20.60">
    <property type="entry name" value="Phosphoenolpyruvate-binding domains"/>
    <property type="match status" value="1"/>
</dbReference>
<keyword evidence="6" id="KW-0460">Magnesium</keyword>
<gene>
    <name evidence="8" type="ORF">ACHKAR_20670</name>
</gene>
<evidence type="ECO:0000313" key="9">
    <source>
        <dbReference type="Proteomes" id="UP001610063"/>
    </source>
</evidence>
<dbReference type="Pfam" id="PF03328">
    <property type="entry name" value="HpcH_HpaI"/>
    <property type="match status" value="1"/>
</dbReference>
<evidence type="ECO:0000256" key="2">
    <source>
        <dbReference type="ARBA" id="ARBA00004496"/>
    </source>
</evidence>
<organism evidence="8 9">
    <name type="scientific">Marinoscillum luteum</name>
    <dbReference type="NCBI Taxonomy" id="861051"/>
    <lineage>
        <taxon>Bacteria</taxon>
        <taxon>Pseudomonadati</taxon>
        <taxon>Bacteroidota</taxon>
        <taxon>Cytophagia</taxon>
        <taxon>Cytophagales</taxon>
        <taxon>Reichenbachiellaceae</taxon>
        <taxon>Marinoscillum</taxon>
    </lineage>
</organism>
<proteinExistence type="predicted"/>
<dbReference type="GO" id="GO:0016829">
    <property type="term" value="F:lyase activity"/>
    <property type="evidence" value="ECO:0007669"/>
    <property type="project" value="UniProtKB-KW"/>
</dbReference>